<evidence type="ECO:0000313" key="2">
    <source>
        <dbReference type="EMBL" id="OYQ29557.1"/>
    </source>
</evidence>
<proteinExistence type="predicted"/>
<keyword evidence="3" id="KW-1185">Reference proteome</keyword>
<dbReference type="InterPro" id="IPR036388">
    <property type="entry name" value="WH-like_DNA-bd_sf"/>
</dbReference>
<dbReference type="AlphaFoldDB" id="A0A255YJV0"/>
<dbReference type="GO" id="GO:0006355">
    <property type="term" value="P:regulation of DNA-templated transcription"/>
    <property type="evidence" value="ECO:0007669"/>
    <property type="project" value="InterPro"/>
</dbReference>
<evidence type="ECO:0000313" key="3">
    <source>
        <dbReference type="Proteomes" id="UP000216991"/>
    </source>
</evidence>
<gene>
    <name evidence="2" type="ORF">CHU93_07515</name>
</gene>
<dbReference type="OrthoDB" id="343383at2"/>
<dbReference type="Gene3D" id="1.10.10.10">
    <property type="entry name" value="Winged helix-like DNA-binding domain superfamily/Winged helix DNA-binding domain"/>
    <property type="match status" value="1"/>
</dbReference>
<dbReference type="GO" id="GO:0003677">
    <property type="term" value="F:DNA binding"/>
    <property type="evidence" value="ECO:0007669"/>
    <property type="project" value="InterPro"/>
</dbReference>
<dbReference type="Pfam" id="PF00196">
    <property type="entry name" value="GerE"/>
    <property type="match status" value="1"/>
</dbReference>
<dbReference type="SMART" id="SM00421">
    <property type="entry name" value="HTH_LUXR"/>
    <property type="match status" value="1"/>
</dbReference>
<feature type="domain" description="HTH luxR-type" evidence="1">
    <location>
        <begin position="43"/>
        <end position="70"/>
    </location>
</feature>
<organism evidence="2 3">
    <name type="scientific">Sandarakinorhabdus cyanobacteriorum</name>
    <dbReference type="NCBI Taxonomy" id="1981098"/>
    <lineage>
        <taxon>Bacteria</taxon>
        <taxon>Pseudomonadati</taxon>
        <taxon>Pseudomonadota</taxon>
        <taxon>Alphaproteobacteria</taxon>
        <taxon>Sphingomonadales</taxon>
        <taxon>Sphingosinicellaceae</taxon>
        <taxon>Sandarakinorhabdus</taxon>
    </lineage>
</organism>
<accession>A0A255YJV0</accession>
<dbReference type="EMBL" id="NOXT01000104">
    <property type="protein sequence ID" value="OYQ29557.1"/>
    <property type="molecule type" value="Genomic_DNA"/>
</dbReference>
<sequence length="84" mass="9546">MASVAAPAFDARRAIEKIERRLGAIYVCLTDRERAVCARTMVGMTAEAIALDLGISMASVLTYRRRAYERYRVTHSNQFFLEMI</sequence>
<protein>
    <recommendedName>
        <fullName evidence="1">HTH luxR-type domain-containing protein</fullName>
    </recommendedName>
</protein>
<name>A0A255YJV0_9SPHN</name>
<evidence type="ECO:0000259" key="1">
    <source>
        <dbReference type="PROSITE" id="PS00622"/>
    </source>
</evidence>
<reference evidence="2 3" key="1">
    <citation type="submission" date="2017-07" db="EMBL/GenBank/DDBJ databases">
        <title>Sandarakinorhabdus cyanobacteriorum sp. nov., a novel bacterium isolated from cyanobacterial aggregates in a eutrophic lake.</title>
        <authorList>
            <person name="Cai H."/>
        </authorList>
    </citation>
    <scope>NUCLEOTIDE SEQUENCE [LARGE SCALE GENOMIC DNA]</scope>
    <source>
        <strain evidence="2 3">TH057</strain>
    </source>
</reference>
<dbReference type="Proteomes" id="UP000216991">
    <property type="component" value="Unassembled WGS sequence"/>
</dbReference>
<dbReference type="RefSeq" id="WP_094473482.1">
    <property type="nucleotide sequence ID" value="NZ_NOXT01000104.1"/>
</dbReference>
<dbReference type="PROSITE" id="PS00622">
    <property type="entry name" value="HTH_LUXR_1"/>
    <property type="match status" value="1"/>
</dbReference>
<comment type="caution">
    <text evidence="2">The sequence shown here is derived from an EMBL/GenBank/DDBJ whole genome shotgun (WGS) entry which is preliminary data.</text>
</comment>
<dbReference type="InterPro" id="IPR016032">
    <property type="entry name" value="Sig_transdc_resp-reg_C-effctor"/>
</dbReference>
<dbReference type="InterPro" id="IPR000792">
    <property type="entry name" value="Tscrpt_reg_LuxR_C"/>
</dbReference>
<dbReference type="SUPFAM" id="SSF46894">
    <property type="entry name" value="C-terminal effector domain of the bipartite response regulators"/>
    <property type="match status" value="1"/>
</dbReference>